<reference evidence="2" key="1">
    <citation type="submission" date="2021-06" db="EMBL/GenBank/DDBJ databases">
        <authorList>
            <person name="Kallberg Y."/>
            <person name="Tangrot J."/>
            <person name="Rosling A."/>
        </authorList>
    </citation>
    <scope>NUCLEOTIDE SEQUENCE</scope>
    <source>
        <strain evidence="2">BR232B</strain>
    </source>
</reference>
<name>A0A9N9AYP2_9GLOM</name>
<feature type="chain" id="PRO_5040311674" evidence="1">
    <location>
        <begin position="21"/>
        <end position="180"/>
    </location>
</feature>
<keyword evidence="1" id="KW-0732">Signal</keyword>
<evidence type="ECO:0000313" key="2">
    <source>
        <dbReference type="EMBL" id="CAG8544493.1"/>
    </source>
</evidence>
<dbReference type="Proteomes" id="UP000789739">
    <property type="component" value="Unassembled WGS sequence"/>
</dbReference>
<evidence type="ECO:0000256" key="1">
    <source>
        <dbReference type="SAM" id="SignalP"/>
    </source>
</evidence>
<keyword evidence="3" id="KW-1185">Reference proteome</keyword>
<evidence type="ECO:0000313" key="3">
    <source>
        <dbReference type="Proteomes" id="UP000789739"/>
    </source>
</evidence>
<proteinExistence type="predicted"/>
<dbReference type="AlphaFoldDB" id="A0A9N9AYP2"/>
<dbReference type="EMBL" id="CAJVPI010000512">
    <property type="protein sequence ID" value="CAG8544493.1"/>
    <property type="molecule type" value="Genomic_DNA"/>
</dbReference>
<accession>A0A9N9AYP2</accession>
<sequence length="180" mass="20835">MRCLVCTMAVPFIFIALATAKMFDFIQLLFGENNNTKKDVPKTDDSENDNMNEEALRTILPDASKKDIEKYVQQLNDIEDFDPVLVISPDHNWIHQHSFQNYQTVMNAFATDSLQPSRRRDKSSFCVFHFSDMTELYDVRENIRTLYPHAFFNSHAQPPQPPIGTAWILVKIGVQKSDYV</sequence>
<protein>
    <submittedName>
        <fullName evidence="2">9032_t:CDS:1</fullName>
    </submittedName>
</protein>
<gene>
    <name evidence="2" type="ORF">PBRASI_LOCUS4759</name>
</gene>
<feature type="signal peptide" evidence="1">
    <location>
        <begin position="1"/>
        <end position="20"/>
    </location>
</feature>
<organism evidence="2 3">
    <name type="scientific">Paraglomus brasilianum</name>
    <dbReference type="NCBI Taxonomy" id="144538"/>
    <lineage>
        <taxon>Eukaryota</taxon>
        <taxon>Fungi</taxon>
        <taxon>Fungi incertae sedis</taxon>
        <taxon>Mucoromycota</taxon>
        <taxon>Glomeromycotina</taxon>
        <taxon>Glomeromycetes</taxon>
        <taxon>Paraglomerales</taxon>
        <taxon>Paraglomeraceae</taxon>
        <taxon>Paraglomus</taxon>
    </lineage>
</organism>
<dbReference type="OrthoDB" id="2352581at2759"/>
<comment type="caution">
    <text evidence="2">The sequence shown here is derived from an EMBL/GenBank/DDBJ whole genome shotgun (WGS) entry which is preliminary data.</text>
</comment>